<dbReference type="EMBL" id="JARKIF010000007">
    <property type="protein sequence ID" value="KAJ7634365.1"/>
    <property type="molecule type" value="Genomic_DNA"/>
</dbReference>
<feature type="region of interest" description="Disordered" evidence="3">
    <location>
        <begin position="132"/>
        <end position="153"/>
    </location>
</feature>
<dbReference type="CDD" id="cd14688">
    <property type="entry name" value="bZIP_YAP"/>
    <property type="match status" value="1"/>
</dbReference>
<feature type="compositionally biased region" description="Low complexity" evidence="3">
    <location>
        <begin position="174"/>
        <end position="193"/>
    </location>
</feature>
<reference evidence="7" key="1">
    <citation type="submission" date="2023-03" db="EMBL/GenBank/DDBJ databases">
        <title>Massive genome expansion in bonnet fungi (Mycena s.s.) driven by repeated elements and novel gene families across ecological guilds.</title>
        <authorList>
            <consortium name="Lawrence Berkeley National Laboratory"/>
            <person name="Harder C.B."/>
            <person name="Miyauchi S."/>
            <person name="Viragh M."/>
            <person name="Kuo A."/>
            <person name="Thoen E."/>
            <person name="Andreopoulos B."/>
            <person name="Lu D."/>
            <person name="Skrede I."/>
            <person name="Drula E."/>
            <person name="Henrissat B."/>
            <person name="Morin E."/>
            <person name="Kohler A."/>
            <person name="Barry K."/>
            <person name="LaButti K."/>
            <person name="Morin E."/>
            <person name="Salamov A."/>
            <person name="Lipzen A."/>
            <person name="Mereny Z."/>
            <person name="Hegedus B."/>
            <person name="Baldrian P."/>
            <person name="Stursova M."/>
            <person name="Weitz H."/>
            <person name="Taylor A."/>
            <person name="Grigoriev I.V."/>
            <person name="Nagy L.G."/>
            <person name="Martin F."/>
            <person name="Kauserud H."/>
        </authorList>
    </citation>
    <scope>NUCLEOTIDE SEQUENCE</scope>
    <source>
        <strain evidence="7">9284</strain>
    </source>
</reference>
<feature type="signal peptide" evidence="5">
    <location>
        <begin position="1"/>
        <end position="21"/>
    </location>
</feature>
<dbReference type="Proteomes" id="UP001221142">
    <property type="component" value="Unassembled WGS sequence"/>
</dbReference>
<proteinExistence type="predicted"/>
<evidence type="ECO:0000256" key="2">
    <source>
        <dbReference type="SAM" id="Coils"/>
    </source>
</evidence>
<organism evidence="7 8">
    <name type="scientific">Roridomyces roridus</name>
    <dbReference type="NCBI Taxonomy" id="1738132"/>
    <lineage>
        <taxon>Eukaryota</taxon>
        <taxon>Fungi</taxon>
        <taxon>Dikarya</taxon>
        <taxon>Basidiomycota</taxon>
        <taxon>Agaricomycotina</taxon>
        <taxon>Agaricomycetes</taxon>
        <taxon>Agaricomycetidae</taxon>
        <taxon>Agaricales</taxon>
        <taxon>Marasmiineae</taxon>
        <taxon>Mycenaceae</taxon>
        <taxon>Roridomyces</taxon>
    </lineage>
</organism>
<keyword evidence="1 5" id="KW-0732">Signal</keyword>
<protein>
    <recommendedName>
        <fullName evidence="6">Yeast cell wall synthesis Kre9/Knh1-like N-terminal domain-containing protein</fullName>
    </recommendedName>
</protein>
<evidence type="ECO:0000256" key="3">
    <source>
        <dbReference type="SAM" id="MobiDB-lite"/>
    </source>
</evidence>
<keyword evidence="8" id="KW-1185">Reference proteome</keyword>
<evidence type="ECO:0000256" key="4">
    <source>
        <dbReference type="SAM" id="Phobius"/>
    </source>
</evidence>
<keyword evidence="4" id="KW-1133">Transmembrane helix</keyword>
<keyword evidence="2" id="KW-0175">Coiled coil</keyword>
<feature type="region of interest" description="Disordered" evidence="3">
    <location>
        <begin position="174"/>
        <end position="200"/>
    </location>
</feature>
<sequence length="340" mass="35331">MFGGIRLAFLALALGVPVVLSFVITGPIENSYPAGSAVTISWIRESGDPSQFSVDLINSDSSAILVAKNVDGVHSSFSFTMPSDINPGDYTMALVDTSDTTRIFTSRDVQITAAGGSAGVVPVTSIDQSSAAATLEAPTTPLTQPPSTATSFSSSAATSQTSLLFVVSPAGSSTEASTTASSQSSSSRTPLPTGADNNTVASRNPITTAAIIGIALGALLALVSGIGICLCVHRYRRRRRRRVSALSATEAGTLASSASLDTETGWISEPSTGDSVAVGAEGREKIRADRERLEGHLSDVERQLEDLQGVVGHSASENEILRARIRMLEDELQGQPPAYM</sequence>
<keyword evidence="4" id="KW-0472">Membrane</keyword>
<keyword evidence="4" id="KW-0812">Transmembrane</keyword>
<evidence type="ECO:0000313" key="8">
    <source>
        <dbReference type="Proteomes" id="UP001221142"/>
    </source>
</evidence>
<comment type="caution">
    <text evidence="7">The sequence shown here is derived from an EMBL/GenBank/DDBJ whole genome shotgun (WGS) entry which is preliminary data.</text>
</comment>
<name>A0AAD7BZV7_9AGAR</name>
<evidence type="ECO:0000256" key="5">
    <source>
        <dbReference type="SAM" id="SignalP"/>
    </source>
</evidence>
<evidence type="ECO:0000256" key="1">
    <source>
        <dbReference type="ARBA" id="ARBA00022729"/>
    </source>
</evidence>
<feature type="coiled-coil region" evidence="2">
    <location>
        <begin position="283"/>
        <end position="310"/>
    </location>
</feature>
<evidence type="ECO:0000259" key="6">
    <source>
        <dbReference type="Pfam" id="PF10342"/>
    </source>
</evidence>
<evidence type="ECO:0000313" key="7">
    <source>
        <dbReference type="EMBL" id="KAJ7634365.1"/>
    </source>
</evidence>
<accession>A0AAD7BZV7</accession>
<feature type="domain" description="Yeast cell wall synthesis Kre9/Knh1-like N-terminal" evidence="6">
    <location>
        <begin position="31"/>
        <end position="100"/>
    </location>
</feature>
<feature type="transmembrane region" description="Helical" evidence="4">
    <location>
        <begin position="209"/>
        <end position="232"/>
    </location>
</feature>
<dbReference type="InterPro" id="IPR018466">
    <property type="entry name" value="Kre9/Knh1-like_N"/>
</dbReference>
<feature type="chain" id="PRO_5042105432" description="Yeast cell wall synthesis Kre9/Knh1-like N-terminal domain-containing protein" evidence="5">
    <location>
        <begin position="22"/>
        <end position="340"/>
    </location>
</feature>
<dbReference type="Pfam" id="PF10342">
    <property type="entry name" value="Kre9_KNH"/>
    <property type="match status" value="1"/>
</dbReference>
<dbReference type="AlphaFoldDB" id="A0AAD7BZV7"/>
<gene>
    <name evidence="7" type="ORF">FB45DRAFT_908667</name>
</gene>